<dbReference type="Gene3D" id="2.60.40.10">
    <property type="entry name" value="Immunoglobulins"/>
    <property type="match status" value="1"/>
</dbReference>
<dbReference type="EMBL" id="VZTY01021187">
    <property type="protein sequence ID" value="NXU54635.1"/>
    <property type="molecule type" value="Genomic_DNA"/>
</dbReference>
<dbReference type="PROSITE" id="PS50853">
    <property type="entry name" value="FN3"/>
    <property type="match status" value="1"/>
</dbReference>
<feature type="compositionally biased region" description="Polar residues" evidence="8">
    <location>
        <begin position="307"/>
        <end position="317"/>
    </location>
</feature>
<comment type="similarity">
    <text evidence="2">Belongs to the MCAF family.</text>
</comment>
<evidence type="ECO:0000256" key="7">
    <source>
        <dbReference type="ARBA" id="ARBA00023242"/>
    </source>
</evidence>
<dbReference type="InterPro" id="IPR003961">
    <property type="entry name" value="FN3_dom"/>
</dbReference>
<dbReference type="InterPro" id="IPR013783">
    <property type="entry name" value="Ig-like_fold"/>
</dbReference>
<dbReference type="InterPro" id="IPR026085">
    <property type="entry name" value="ATF7-int"/>
</dbReference>
<gene>
    <name evidence="10" type="primary">Atf7ip</name>
    <name evidence="10" type="ORF">TURVEL_R06348</name>
</gene>
<feature type="non-terminal residue" evidence="10">
    <location>
        <position position="1"/>
    </location>
</feature>
<keyword evidence="3" id="KW-0678">Repressor</keyword>
<feature type="compositionally biased region" description="Polar residues" evidence="8">
    <location>
        <begin position="819"/>
        <end position="833"/>
    </location>
</feature>
<feature type="compositionally biased region" description="Basic and acidic residues" evidence="8">
    <location>
        <begin position="147"/>
        <end position="165"/>
    </location>
</feature>
<feature type="compositionally biased region" description="Low complexity" evidence="8">
    <location>
        <begin position="509"/>
        <end position="518"/>
    </location>
</feature>
<dbReference type="GO" id="GO:0003712">
    <property type="term" value="F:transcription coregulator activity"/>
    <property type="evidence" value="ECO:0007669"/>
    <property type="project" value="TreeGrafter"/>
</dbReference>
<dbReference type="Pfam" id="PF16788">
    <property type="entry name" value="ATF7IP_BD"/>
    <property type="match status" value="1"/>
</dbReference>
<feature type="region of interest" description="Disordered" evidence="8">
    <location>
        <begin position="494"/>
        <end position="518"/>
    </location>
</feature>
<feature type="region of interest" description="Disordered" evidence="8">
    <location>
        <begin position="44"/>
        <end position="260"/>
    </location>
</feature>
<dbReference type="OrthoDB" id="2434995at2759"/>
<feature type="compositionally biased region" description="Polar residues" evidence="8">
    <location>
        <begin position="166"/>
        <end position="180"/>
    </location>
</feature>
<evidence type="ECO:0000256" key="1">
    <source>
        <dbReference type="ARBA" id="ARBA00004123"/>
    </source>
</evidence>
<feature type="compositionally biased region" description="Pro residues" evidence="8">
    <location>
        <begin position="969"/>
        <end position="987"/>
    </location>
</feature>
<dbReference type="GO" id="GO:0005634">
    <property type="term" value="C:nucleus"/>
    <property type="evidence" value="ECO:0007669"/>
    <property type="project" value="UniProtKB-SubCell"/>
</dbReference>
<dbReference type="SUPFAM" id="SSF49265">
    <property type="entry name" value="Fibronectin type III"/>
    <property type="match status" value="1"/>
</dbReference>
<reference evidence="10 11" key="1">
    <citation type="submission" date="2019-09" db="EMBL/GenBank/DDBJ databases">
        <title>Bird 10,000 Genomes (B10K) Project - Family phase.</title>
        <authorList>
            <person name="Zhang G."/>
        </authorList>
    </citation>
    <scope>NUCLEOTIDE SEQUENCE [LARGE SCALE GENOMIC DNA]</scope>
    <source>
        <strain evidence="10">B10K-DU-029-46</strain>
    </source>
</reference>
<evidence type="ECO:0000259" key="9">
    <source>
        <dbReference type="PROSITE" id="PS50853"/>
    </source>
</evidence>
<feature type="compositionally biased region" description="Acidic residues" evidence="8">
    <location>
        <begin position="327"/>
        <end position="340"/>
    </location>
</feature>
<dbReference type="Pfam" id="PF16794">
    <property type="entry name" value="fn3_4"/>
    <property type="match status" value="1"/>
</dbReference>
<dbReference type="InterPro" id="IPR036116">
    <property type="entry name" value="FN3_sf"/>
</dbReference>
<feature type="region of interest" description="Disordered" evidence="8">
    <location>
        <begin position="753"/>
        <end position="834"/>
    </location>
</feature>
<keyword evidence="4" id="KW-0805">Transcription regulation</keyword>
<dbReference type="Proteomes" id="UP000582182">
    <property type="component" value="Unassembled WGS sequence"/>
</dbReference>
<keyword evidence="11" id="KW-1185">Reference proteome</keyword>
<feature type="compositionally biased region" description="Low complexity" evidence="8">
    <location>
        <begin position="670"/>
        <end position="686"/>
    </location>
</feature>
<evidence type="ECO:0000256" key="2">
    <source>
        <dbReference type="ARBA" id="ARBA00010344"/>
    </source>
</evidence>
<feature type="non-terminal residue" evidence="10">
    <location>
        <position position="1104"/>
    </location>
</feature>
<feature type="compositionally biased region" description="Polar residues" evidence="8">
    <location>
        <begin position="54"/>
        <end position="64"/>
    </location>
</feature>
<feature type="region of interest" description="Disordered" evidence="8">
    <location>
        <begin position="1"/>
        <end position="23"/>
    </location>
</feature>
<dbReference type="AlphaFoldDB" id="A0A7L3LKA7"/>
<evidence type="ECO:0000313" key="11">
    <source>
        <dbReference type="Proteomes" id="UP000582182"/>
    </source>
</evidence>
<dbReference type="GO" id="GO:0006355">
    <property type="term" value="P:regulation of DNA-templated transcription"/>
    <property type="evidence" value="ECO:0007669"/>
    <property type="project" value="TreeGrafter"/>
</dbReference>
<feature type="region of interest" description="Disordered" evidence="8">
    <location>
        <begin position="666"/>
        <end position="693"/>
    </location>
</feature>
<feature type="compositionally biased region" description="Polar residues" evidence="8">
    <location>
        <begin position="495"/>
        <end position="504"/>
    </location>
</feature>
<protein>
    <submittedName>
        <fullName evidence="10">MCAF1 protein</fullName>
    </submittedName>
</protein>
<comment type="caution">
    <text evidence="10">The sequence shown here is derived from an EMBL/GenBank/DDBJ whole genome shotgun (WGS) entry which is preliminary data.</text>
</comment>
<feature type="region of interest" description="Disordered" evidence="8">
    <location>
        <begin position="961"/>
        <end position="998"/>
    </location>
</feature>
<feature type="compositionally biased region" description="Basic and acidic residues" evidence="8">
    <location>
        <begin position="365"/>
        <end position="389"/>
    </location>
</feature>
<keyword evidence="5" id="KW-0010">Activator</keyword>
<feature type="compositionally biased region" description="Polar residues" evidence="8">
    <location>
        <begin position="106"/>
        <end position="118"/>
    </location>
</feature>
<sequence>MDSTDERQKKVFKARKTMRASDRQQLEAVYKVKEELLKTTEVKLLNGKHENGDSDLNSPLSSTDSVEEKREVNGIVNVCVNSEEGGTASDEINEAKSPESRAGHIVNSTEPKTLSPSPENDKPEQDKDNDTALACEAENGMLGSNKDNFHNENNTKDNSNQRESDNPSASESKSTCFVSDSSEERRETNDLTVNSASSGDEKRIEEIGVEDAVGEEIISSSVEVDSEPKDKQDGTEGLSETALQKTIDEPSESILNNADSMETDEIIPILEKLAPAEEELSCFSKGSLLAVDDGPPDLEEKIDNCLGSPSKQESNESLPKEAFLVLSDEEDPCDEKEESAEVILPSKSSLPEEVTEEREEEDKEEEAHKEEEKQTEKSEVSKRKRSKSEDIDSIDSKRRRYIAEDYEAEFHVKITTRKDVDEKLQKIVQKLLEEKLAALQCAVFDKTLADLKNRIEKVECNKRHKALLTELQAKIARLTKRFVAAKEDLKKRQENTLNASNAPQSPVKAASDTANTNNATYRNASTVRQMLESKRNVGESTPATFQVPVNAVPASSLAPPPAVVSGHLKPQAAVTSTSSLTTTVLPAANAATVVGTNQVPSGSAQSVSVSLQSLPVIFHVPVAVSSQPQLLQSHTGTLLTNQQSSNVEFISVQSSSTVGSLTKSTVSLASSNPTKPNNSPSVPSPSIQRNSPANAASIGATLAVQAVPTAPPVAQATRTSLPSVATSGLYNTTNSRAPLQMKVPLSTLSSTAPVEPPIITAPRVENQTSRPPTDTSANKQTAEGTMQSGKVTGSDSAGVIDLTLDEEDDRSTKADGKKQNQTPVTGLSISSQPLARPLQPLQTNALQQSGVPTSGPSQTTLHVLPTALTTVTVTHRPVTQPAGKLPIPRAPSNHQVVYTTTPAPPTQAPVRGAVMQSPSLRPVNPPAGGMAIRMPQPTTYVMNNGLTLGSGAPQLTVHHRPPQVHIEPPRPIHPAPLPEAPQPPRLPPEAANTSPPQKPQLKLARVQSQNGIVLSWSVTEVDRNCATVDSYHLYAYHEDPSATMPSQWKKIGEVKALPLPMACTLTQFVSGSKYYFAVRAKDIYGRFGPFCDPQSTDVISSQTS</sequence>
<feature type="compositionally biased region" description="Basic and acidic residues" evidence="8">
    <location>
        <begin position="93"/>
        <end position="102"/>
    </location>
</feature>
<evidence type="ECO:0000256" key="6">
    <source>
        <dbReference type="ARBA" id="ARBA00023163"/>
    </source>
</evidence>
<comment type="subcellular location">
    <subcellularLocation>
        <location evidence="1">Nucleus</location>
    </subcellularLocation>
</comment>
<feature type="compositionally biased region" description="Basic and acidic residues" evidence="8">
    <location>
        <begin position="119"/>
        <end position="130"/>
    </location>
</feature>
<feature type="compositionally biased region" description="Acidic residues" evidence="8">
    <location>
        <begin position="353"/>
        <end position="364"/>
    </location>
</feature>
<dbReference type="PANTHER" id="PTHR23210">
    <property type="entry name" value="ACTIVATING TRANSCRIPTION FACTOR 7 INTERACTING PROTEIN"/>
    <property type="match status" value="1"/>
</dbReference>
<organism evidence="10 11">
    <name type="scientific">Turnix velox</name>
    <name type="common">Little buttonquail</name>
    <dbReference type="NCBI Taxonomy" id="2529409"/>
    <lineage>
        <taxon>Eukaryota</taxon>
        <taxon>Metazoa</taxon>
        <taxon>Chordata</taxon>
        <taxon>Craniata</taxon>
        <taxon>Vertebrata</taxon>
        <taxon>Euteleostomi</taxon>
        <taxon>Archelosauria</taxon>
        <taxon>Archosauria</taxon>
        <taxon>Dinosauria</taxon>
        <taxon>Saurischia</taxon>
        <taxon>Theropoda</taxon>
        <taxon>Coelurosauria</taxon>
        <taxon>Aves</taxon>
        <taxon>Neognathae</taxon>
        <taxon>Neoaves</taxon>
        <taxon>Charadriiformes</taxon>
        <taxon>Turnicidae</taxon>
        <taxon>Turnix</taxon>
    </lineage>
</organism>
<evidence type="ECO:0000256" key="8">
    <source>
        <dbReference type="SAM" id="MobiDB-lite"/>
    </source>
</evidence>
<feature type="compositionally biased region" description="Polar residues" evidence="8">
    <location>
        <begin position="765"/>
        <end position="795"/>
    </location>
</feature>
<dbReference type="InterPro" id="IPR056565">
    <property type="entry name" value="Fn3_ATF7IP"/>
</dbReference>
<evidence type="ECO:0000256" key="5">
    <source>
        <dbReference type="ARBA" id="ARBA00023159"/>
    </source>
</evidence>
<evidence type="ECO:0000256" key="3">
    <source>
        <dbReference type="ARBA" id="ARBA00022491"/>
    </source>
</evidence>
<accession>A0A7L3LKA7</accession>
<name>A0A7L3LKA7_9CHAR</name>
<keyword evidence="6" id="KW-0804">Transcription</keyword>
<evidence type="ECO:0000313" key="10">
    <source>
        <dbReference type="EMBL" id="NXU54635.1"/>
    </source>
</evidence>
<evidence type="ECO:0000256" key="4">
    <source>
        <dbReference type="ARBA" id="ARBA00023015"/>
    </source>
</evidence>
<dbReference type="InterPro" id="IPR031870">
    <property type="entry name" value="ATF7IP_BD"/>
</dbReference>
<feature type="domain" description="Fibronectin type-III" evidence="9">
    <location>
        <begin position="995"/>
        <end position="1101"/>
    </location>
</feature>
<feature type="region of interest" description="Disordered" evidence="8">
    <location>
        <begin position="287"/>
        <end position="389"/>
    </location>
</feature>
<keyword evidence="7" id="KW-0539">Nucleus</keyword>
<proteinExistence type="inferred from homology"/>
<dbReference type="PANTHER" id="PTHR23210:SF26">
    <property type="entry name" value="ACTIVATING TRANSCRIPTION FACTOR 7-INTERACTING PROTEIN 1"/>
    <property type="match status" value="1"/>
</dbReference>
<dbReference type="GO" id="GO:0005667">
    <property type="term" value="C:transcription regulator complex"/>
    <property type="evidence" value="ECO:0007669"/>
    <property type="project" value="TreeGrafter"/>
</dbReference>